<dbReference type="PANTHER" id="PTHR31286:SF176">
    <property type="entry name" value="DUF4283 DOMAIN PROTEIN"/>
    <property type="match status" value="1"/>
</dbReference>
<sequence>MERSFGHYVHVLVDMELNKDLVHRILVERKGFAFFVDIEYEALPDFCTNCQVTGHHVQICKKLKAQDGNHDPQKVRGKAKIRPEWVSKRPNTKQPEAVPIEKSVTKSPARSKDDLALDNLKLMRPLRHAMQPLLGKVHNRTILPILQIRLFMRLVVIVLSLCCELESSSKSLDSVPSRPELAQQDIYFLKESWTNLETSKAITLNQEGFLAMQIIPVNVHAAQQTQQNPIVDDEGFQQVISKGTKRKL</sequence>
<reference evidence="1" key="1">
    <citation type="journal article" date="2018" name="Nat. Plants">
        <title>Whole-genome landscape of Medicago truncatula symbiotic genes.</title>
        <authorList>
            <person name="Pecrix Y."/>
            <person name="Gamas P."/>
            <person name="Carrere S."/>
        </authorList>
    </citation>
    <scope>NUCLEOTIDE SEQUENCE</scope>
    <source>
        <tissue evidence="1">Leaves</tissue>
    </source>
</reference>
<comment type="caution">
    <text evidence="1">The sequence shown here is derived from an EMBL/GenBank/DDBJ whole genome shotgun (WGS) entry which is preliminary data.</text>
</comment>
<dbReference type="Proteomes" id="UP000265566">
    <property type="component" value="Chromosome 6"/>
</dbReference>
<proteinExistence type="predicted"/>
<organism evidence="1">
    <name type="scientific">Medicago truncatula</name>
    <name type="common">Barrel medic</name>
    <name type="synonym">Medicago tribuloides</name>
    <dbReference type="NCBI Taxonomy" id="3880"/>
    <lineage>
        <taxon>Eukaryota</taxon>
        <taxon>Viridiplantae</taxon>
        <taxon>Streptophyta</taxon>
        <taxon>Embryophyta</taxon>
        <taxon>Tracheophyta</taxon>
        <taxon>Spermatophyta</taxon>
        <taxon>Magnoliopsida</taxon>
        <taxon>eudicotyledons</taxon>
        <taxon>Gunneridae</taxon>
        <taxon>Pentapetalae</taxon>
        <taxon>rosids</taxon>
        <taxon>fabids</taxon>
        <taxon>Fabales</taxon>
        <taxon>Fabaceae</taxon>
        <taxon>Papilionoideae</taxon>
        <taxon>50 kb inversion clade</taxon>
        <taxon>NPAAA clade</taxon>
        <taxon>Hologalegina</taxon>
        <taxon>IRL clade</taxon>
        <taxon>Trifolieae</taxon>
        <taxon>Medicago</taxon>
    </lineage>
</organism>
<protein>
    <submittedName>
        <fullName evidence="1">Putative transcription factor interactor and regulator CCHC(Zn) family</fullName>
    </submittedName>
</protein>
<dbReference type="Gramene" id="rna35004">
    <property type="protein sequence ID" value="RHN50683.1"/>
    <property type="gene ID" value="gene35004"/>
</dbReference>
<dbReference type="EMBL" id="PSQE01000006">
    <property type="protein sequence ID" value="RHN50683.1"/>
    <property type="molecule type" value="Genomic_DNA"/>
</dbReference>
<gene>
    <name evidence="1" type="ORF">MtrunA17_Chr6g0460181</name>
</gene>
<dbReference type="PANTHER" id="PTHR31286">
    <property type="entry name" value="GLYCINE-RICH CELL WALL STRUCTURAL PROTEIN 1.8-LIKE"/>
    <property type="match status" value="1"/>
</dbReference>
<evidence type="ECO:0000313" key="1">
    <source>
        <dbReference type="EMBL" id="RHN50683.1"/>
    </source>
</evidence>
<dbReference type="OrthoDB" id="1924068at2759"/>
<dbReference type="AlphaFoldDB" id="A0A396HDK5"/>
<name>A0A396HDK5_MEDTR</name>
<dbReference type="InterPro" id="IPR040256">
    <property type="entry name" value="At4g02000-like"/>
</dbReference>
<accession>A0A396HDK5</accession>